<dbReference type="EMBL" id="AMFJ01036149">
    <property type="protein sequence ID" value="EKD24972.1"/>
    <property type="molecule type" value="Genomic_DNA"/>
</dbReference>
<keyword evidence="1" id="KW-0812">Transmembrane</keyword>
<proteinExistence type="predicted"/>
<name>K1XIH5_9BACT</name>
<accession>K1XIH5</accession>
<evidence type="ECO:0000313" key="2">
    <source>
        <dbReference type="EMBL" id="EKD24972.1"/>
    </source>
</evidence>
<gene>
    <name evidence="2" type="ORF">ACD_80C00142G0014</name>
</gene>
<dbReference type="AlphaFoldDB" id="K1XIH5"/>
<organism evidence="2">
    <name type="scientific">uncultured bacterium</name>
    <name type="common">gcode 4</name>
    <dbReference type="NCBI Taxonomy" id="1234023"/>
    <lineage>
        <taxon>Bacteria</taxon>
        <taxon>environmental samples</taxon>
    </lineage>
</organism>
<keyword evidence="1" id="KW-0472">Membrane</keyword>
<comment type="caution">
    <text evidence="2">The sequence shown here is derived from an EMBL/GenBank/DDBJ whole genome shotgun (WGS) entry which is preliminary data.</text>
</comment>
<reference evidence="2" key="1">
    <citation type="journal article" date="2012" name="Science">
        <title>Fermentation, hydrogen, and sulfur metabolism in multiple uncultivated bacterial phyla.</title>
        <authorList>
            <person name="Wrighton K.C."/>
            <person name="Thomas B.C."/>
            <person name="Sharon I."/>
            <person name="Miller C.S."/>
            <person name="Castelle C.J."/>
            <person name="VerBerkmoes N.C."/>
            <person name="Wilkins M.J."/>
            <person name="Hettich R.L."/>
            <person name="Lipton M.S."/>
            <person name="Williams K.H."/>
            <person name="Long P.E."/>
            <person name="Banfield J.F."/>
        </authorList>
    </citation>
    <scope>NUCLEOTIDE SEQUENCE [LARGE SCALE GENOMIC DNA]</scope>
</reference>
<evidence type="ECO:0000256" key="1">
    <source>
        <dbReference type="SAM" id="Phobius"/>
    </source>
</evidence>
<protein>
    <submittedName>
        <fullName evidence="2">Uncharacterized protein</fullName>
    </submittedName>
</protein>
<sequence>MILFVFLYDYDKKRFYNALLKAFEGNMISSLEDVVNIYKWINNKDNYRESLNEYLREFLIAIFLSKNISDENIKSKIKEKISDFIKQNEKISPFSELPMHERNILDDLEFYIWNTDKKWIERKVDELKNVILVRYTEHKKLEKVNKRAVPLAIIWLVLTLIFWLISLFVKPWDSINKENSWLGTGSTSSIDISK</sequence>
<keyword evidence="1" id="KW-1133">Transmembrane helix</keyword>
<feature type="transmembrane region" description="Helical" evidence="1">
    <location>
        <begin position="148"/>
        <end position="169"/>
    </location>
</feature>